<sequence length="201" mass="22634">MSIALRVTRVIDAISYWVGLVAVWLVLLSALVSAFNAIFRYSVSAMISLERSVGGGVFGGMVWIYTHYSNVLSESVWYMFGGMVMLGGAWTLKMNEHVRVDLLYGSVSERTRTWIDLLGGLFFLMPLCVLLIYFTWPWFVQAWVQNVTSNAAGGLPRWPVRLMLPLGFATLMLQGIAEIIKCILALTTTYVREFAYEKPVQ</sequence>
<dbReference type="RefSeq" id="WP_046144138.1">
    <property type="nucleotide sequence ID" value="NZ_LAJG01000035.1"/>
</dbReference>
<comment type="function">
    <text evidence="9">Part of the tripartite ATP-independent periplasmic (TRAP) transport system.</text>
</comment>
<comment type="subunit">
    <text evidence="9">The complex comprises the extracytoplasmic solute receptor protein and the two transmembrane proteins.</text>
</comment>
<evidence type="ECO:0000256" key="3">
    <source>
        <dbReference type="ARBA" id="ARBA00022475"/>
    </source>
</evidence>
<dbReference type="InterPro" id="IPR007387">
    <property type="entry name" value="TRAP_DctQ"/>
</dbReference>
<dbReference type="PANTHER" id="PTHR35011:SF4">
    <property type="entry name" value="SLL1102 PROTEIN"/>
    <property type="match status" value="1"/>
</dbReference>
<accession>A0A0F5L3X1</accession>
<evidence type="ECO:0000313" key="12">
    <source>
        <dbReference type="Proteomes" id="UP000033514"/>
    </source>
</evidence>
<comment type="similarity">
    <text evidence="8 9">Belongs to the TRAP transporter small permease family.</text>
</comment>
<evidence type="ECO:0000256" key="8">
    <source>
        <dbReference type="ARBA" id="ARBA00038436"/>
    </source>
</evidence>
<keyword evidence="5 9" id="KW-0812">Transmembrane</keyword>
<keyword evidence="6 9" id="KW-1133">Transmembrane helix</keyword>
<dbReference type="PATRIC" id="fig|361041.3.peg.2638"/>
<dbReference type="GO" id="GO:0022857">
    <property type="term" value="F:transmembrane transporter activity"/>
    <property type="evidence" value="ECO:0007669"/>
    <property type="project" value="UniProtKB-UniRule"/>
</dbReference>
<dbReference type="STRING" id="361041.VW35_16200"/>
<keyword evidence="7 9" id="KW-0472">Membrane</keyword>
<feature type="transmembrane region" description="Helical" evidence="9">
    <location>
        <begin position="166"/>
        <end position="191"/>
    </location>
</feature>
<proteinExistence type="inferred from homology"/>
<dbReference type="AlphaFoldDB" id="A0A0F5L3X1"/>
<dbReference type="Proteomes" id="UP000033514">
    <property type="component" value="Unassembled WGS sequence"/>
</dbReference>
<evidence type="ECO:0000256" key="7">
    <source>
        <dbReference type="ARBA" id="ARBA00023136"/>
    </source>
</evidence>
<comment type="subcellular location">
    <subcellularLocation>
        <location evidence="1 9">Cell inner membrane</location>
        <topology evidence="1 9">Multi-pass membrane protein</topology>
    </subcellularLocation>
</comment>
<name>A0A0F5L3X1_9HYPH</name>
<organism evidence="11 12">
    <name type="scientific">Devosia soli</name>
    <dbReference type="NCBI Taxonomy" id="361041"/>
    <lineage>
        <taxon>Bacteria</taxon>
        <taxon>Pseudomonadati</taxon>
        <taxon>Pseudomonadota</taxon>
        <taxon>Alphaproteobacteria</taxon>
        <taxon>Hyphomicrobiales</taxon>
        <taxon>Devosiaceae</taxon>
        <taxon>Devosia</taxon>
    </lineage>
</organism>
<feature type="domain" description="Tripartite ATP-independent periplasmic transporters DctQ component" evidence="10">
    <location>
        <begin position="72"/>
        <end position="182"/>
    </location>
</feature>
<evidence type="ECO:0000256" key="5">
    <source>
        <dbReference type="ARBA" id="ARBA00022692"/>
    </source>
</evidence>
<dbReference type="PANTHER" id="PTHR35011">
    <property type="entry name" value="2,3-DIKETO-L-GULONATE TRAP TRANSPORTER SMALL PERMEASE PROTEIN YIAM"/>
    <property type="match status" value="1"/>
</dbReference>
<dbReference type="EMBL" id="LAJG01000035">
    <property type="protein sequence ID" value="KKB76925.1"/>
    <property type="molecule type" value="Genomic_DNA"/>
</dbReference>
<comment type="caution">
    <text evidence="11">The sequence shown here is derived from an EMBL/GenBank/DDBJ whole genome shotgun (WGS) entry which is preliminary data.</text>
</comment>
<dbReference type="InterPro" id="IPR055348">
    <property type="entry name" value="DctQ"/>
</dbReference>
<gene>
    <name evidence="11" type="ORF">VW35_16200</name>
</gene>
<keyword evidence="12" id="KW-1185">Reference proteome</keyword>
<feature type="transmembrane region" description="Helical" evidence="9">
    <location>
        <begin position="75"/>
        <end position="92"/>
    </location>
</feature>
<keyword evidence="3" id="KW-1003">Cell membrane</keyword>
<evidence type="ECO:0000256" key="2">
    <source>
        <dbReference type="ARBA" id="ARBA00022448"/>
    </source>
</evidence>
<dbReference type="OrthoDB" id="9794346at2"/>
<keyword evidence="4 9" id="KW-0997">Cell inner membrane</keyword>
<reference evidence="11 12" key="1">
    <citation type="submission" date="2015-03" db="EMBL/GenBank/DDBJ databases">
        <authorList>
            <person name="Hassan Y.I."/>
            <person name="Lepp D."/>
            <person name="Zhou T."/>
        </authorList>
    </citation>
    <scope>NUCLEOTIDE SEQUENCE [LARGE SCALE GENOMIC DNA]</scope>
    <source>
        <strain evidence="11 12">GH2-10</strain>
    </source>
</reference>
<dbReference type="Pfam" id="PF04290">
    <property type="entry name" value="DctQ"/>
    <property type="match status" value="1"/>
</dbReference>
<dbReference type="GO" id="GO:0005886">
    <property type="term" value="C:plasma membrane"/>
    <property type="evidence" value="ECO:0007669"/>
    <property type="project" value="UniProtKB-SubCell"/>
</dbReference>
<evidence type="ECO:0000313" key="11">
    <source>
        <dbReference type="EMBL" id="KKB76925.1"/>
    </source>
</evidence>
<keyword evidence="2 9" id="KW-0813">Transport</keyword>
<feature type="transmembrane region" description="Helical" evidence="9">
    <location>
        <begin position="113"/>
        <end position="136"/>
    </location>
</feature>
<protein>
    <recommendedName>
        <fullName evidence="9">TRAP transporter small permease protein</fullName>
    </recommendedName>
</protein>
<evidence type="ECO:0000256" key="6">
    <source>
        <dbReference type="ARBA" id="ARBA00022989"/>
    </source>
</evidence>
<feature type="transmembrane region" description="Helical" evidence="9">
    <location>
        <begin position="14"/>
        <end position="39"/>
    </location>
</feature>
<evidence type="ECO:0000256" key="4">
    <source>
        <dbReference type="ARBA" id="ARBA00022519"/>
    </source>
</evidence>
<evidence type="ECO:0000259" key="10">
    <source>
        <dbReference type="Pfam" id="PF04290"/>
    </source>
</evidence>
<evidence type="ECO:0000256" key="9">
    <source>
        <dbReference type="RuleBase" id="RU369079"/>
    </source>
</evidence>
<evidence type="ECO:0000256" key="1">
    <source>
        <dbReference type="ARBA" id="ARBA00004429"/>
    </source>
</evidence>